<dbReference type="EMBL" id="BQNB010013748">
    <property type="protein sequence ID" value="GJT19812.1"/>
    <property type="molecule type" value="Genomic_DNA"/>
</dbReference>
<feature type="compositionally biased region" description="Polar residues" evidence="1">
    <location>
        <begin position="256"/>
        <end position="266"/>
    </location>
</feature>
<organism evidence="2 3">
    <name type="scientific">Tanacetum coccineum</name>
    <dbReference type="NCBI Taxonomy" id="301880"/>
    <lineage>
        <taxon>Eukaryota</taxon>
        <taxon>Viridiplantae</taxon>
        <taxon>Streptophyta</taxon>
        <taxon>Embryophyta</taxon>
        <taxon>Tracheophyta</taxon>
        <taxon>Spermatophyta</taxon>
        <taxon>Magnoliopsida</taxon>
        <taxon>eudicotyledons</taxon>
        <taxon>Gunneridae</taxon>
        <taxon>Pentapetalae</taxon>
        <taxon>asterids</taxon>
        <taxon>campanulids</taxon>
        <taxon>Asterales</taxon>
        <taxon>Asteraceae</taxon>
        <taxon>Asteroideae</taxon>
        <taxon>Anthemideae</taxon>
        <taxon>Anthemidinae</taxon>
        <taxon>Tanacetum</taxon>
    </lineage>
</organism>
<comment type="caution">
    <text evidence="2">The sequence shown here is derived from an EMBL/GenBank/DDBJ whole genome shotgun (WGS) entry which is preliminary data.</text>
</comment>
<reference evidence="2" key="2">
    <citation type="submission" date="2022-01" db="EMBL/GenBank/DDBJ databases">
        <authorList>
            <person name="Yamashiro T."/>
            <person name="Shiraishi A."/>
            <person name="Satake H."/>
            <person name="Nakayama K."/>
        </authorList>
    </citation>
    <scope>NUCLEOTIDE SEQUENCE</scope>
</reference>
<feature type="compositionally biased region" description="Acidic residues" evidence="1">
    <location>
        <begin position="146"/>
        <end position="159"/>
    </location>
</feature>
<reference evidence="2" key="1">
    <citation type="journal article" date="2022" name="Int. J. Mol. Sci.">
        <title>Draft Genome of Tanacetum Coccineum: Genomic Comparison of Closely Related Tanacetum-Family Plants.</title>
        <authorList>
            <person name="Yamashiro T."/>
            <person name="Shiraishi A."/>
            <person name="Nakayama K."/>
            <person name="Satake H."/>
        </authorList>
    </citation>
    <scope>NUCLEOTIDE SEQUENCE</scope>
</reference>
<evidence type="ECO:0000313" key="3">
    <source>
        <dbReference type="Proteomes" id="UP001151760"/>
    </source>
</evidence>
<feature type="compositionally biased region" description="Acidic residues" evidence="1">
    <location>
        <begin position="325"/>
        <end position="339"/>
    </location>
</feature>
<evidence type="ECO:0000313" key="2">
    <source>
        <dbReference type="EMBL" id="GJT19812.1"/>
    </source>
</evidence>
<feature type="compositionally biased region" description="Acidic residues" evidence="1">
    <location>
        <begin position="295"/>
        <end position="317"/>
    </location>
</feature>
<feature type="compositionally biased region" description="Basic and acidic residues" evidence="1">
    <location>
        <begin position="755"/>
        <end position="770"/>
    </location>
</feature>
<feature type="compositionally biased region" description="Polar residues" evidence="1">
    <location>
        <begin position="277"/>
        <end position="294"/>
    </location>
</feature>
<gene>
    <name evidence="2" type="ORF">Tco_0878518</name>
</gene>
<sequence length="777" mass="86601">MNPQEIQQVTARDEKWVPSAERVKISSTNLRLEATVPQKEETFQVVIDIIKNSTCFKAFTISVDVPEIFMQQVDAEVFRKILNIYPRVECEEFIKLQNDEDTPTFLIDLGYKAVRVLLDVHQVFHWLDSPKNSRGKGSQGKKTIDDSQETVDVSEESEPEPVKRKTASRRVVKKKVTISVDDNIILDPNVALELGKSISLAEAEEEEAAKQVHATHATIMTESAEKNTVSRSSRSVVIQDTPSSPKPKPITSKPTQRCTRGSSEGTGTIPGVPDESTVVSATSHEGTRSEQVSEYSEEDQLDDEEKDDKEYDVDNEGVDQISDTQDTDDEDDETESDEDEIYKYKIRVRKDKDEEMLNAKVEDSKKRDAEVFDAAKADAEKTEEAKDDSKKAELPLTSSSLSIYLGFGDQFLKLSSNTSLVGTVKDTTDSEIGSLLDIKIQSEVPHIQSLSVLRVPIYVIYEPIVLTPVQETSSAALVITLRLPSVSTTPPVPQQTTTPIPTPPITTDAPIITIVVPESNTLTIVQLRVAKLEKDVSELKKIDHSAKALATLKSQVPTVVEQYLGSKIGDDLQKQDPDFNNNLEQESEKSALEILKIKKEQAEKQKMRKYTIKSIDMATLKEYDQNSALYQTMHENKSFNRNPANHRFYHALMEALIEDKNAMDKGVADTIKDHKRKHDDDDDDDDPPAGLNQGKKIKRRRTKESESSKKPSSTKEIPKGKAPSKGSKTGKSASAKEPVKEPITEVVMDDAGENVVHDDDQPQDTSEPKKATTPNLE</sequence>
<accession>A0ABQ5C1E6</accession>
<feature type="region of interest" description="Disordered" evidence="1">
    <location>
        <begin position="674"/>
        <end position="777"/>
    </location>
</feature>
<name>A0ABQ5C1E6_9ASTR</name>
<feature type="compositionally biased region" description="Low complexity" evidence="1">
    <location>
        <begin position="710"/>
        <end position="736"/>
    </location>
</feature>
<proteinExistence type="predicted"/>
<protein>
    <submittedName>
        <fullName evidence="2">Uncharacterized protein</fullName>
    </submittedName>
</protein>
<dbReference type="Proteomes" id="UP001151760">
    <property type="component" value="Unassembled WGS sequence"/>
</dbReference>
<evidence type="ECO:0000256" key="1">
    <source>
        <dbReference type="SAM" id="MobiDB-lite"/>
    </source>
</evidence>
<keyword evidence="3" id="KW-1185">Reference proteome</keyword>
<feature type="region of interest" description="Disordered" evidence="1">
    <location>
        <begin position="131"/>
        <end position="168"/>
    </location>
</feature>
<feature type="compositionally biased region" description="Polar residues" evidence="1">
    <location>
        <begin position="221"/>
        <end position="240"/>
    </location>
</feature>
<feature type="region of interest" description="Disordered" evidence="1">
    <location>
        <begin position="221"/>
        <end position="339"/>
    </location>
</feature>